<dbReference type="InterPro" id="IPR026841">
    <property type="entry name" value="Aur1/Ipt1"/>
</dbReference>
<dbReference type="PANTHER" id="PTHR31310:SF11">
    <property type="entry name" value="INOSITOL PHOSPHORYLCERAMIDE SYNTHASE CATALYTIC SUBUNIT AUR1"/>
    <property type="match status" value="1"/>
</dbReference>
<keyword evidence="7" id="KW-1185">Reference proteome</keyword>
<sequence length="227" mass="25548">MARYTFYSNQFLPADQSVLHGMNISDILTRFTYSVLDITLRSHPLYLPPHSGRIPWLFRPPASRIFAKAFGCQNCIGIFTQIIRPCAAPWYETIYNLTPTAYGTPGSAGGLARIDKLFCGKGYKQIFTSSTLVFGAFPSLQAAWATLQALFIASVLYWSTMYCLNHHCLIDVVGDAQHGIFLSSRCEYPNNLDSSGRAPLAHEPRLRLMCFAVSLYLLPPPRIYHIW</sequence>
<proteinExistence type="predicted"/>
<dbReference type="Pfam" id="PF14378">
    <property type="entry name" value="PAP2_3"/>
    <property type="match status" value="1"/>
</dbReference>
<organism evidence="6 7">
    <name type="scientific">Suillus placidus</name>
    <dbReference type="NCBI Taxonomy" id="48579"/>
    <lineage>
        <taxon>Eukaryota</taxon>
        <taxon>Fungi</taxon>
        <taxon>Dikarya</taxon>
        <taxon>Basidiomycota</taxon>
        <taxon>Agaricomycotina</taxon>
        <taxon>Agaricomycetes</taxon>
        <taxon>Agaricomycetidae</taxon>
        <taxon>Boletales</taxon>
        <taxon>Suillineae</taxon>
        <taxon>Suillaceae</taxon>
        <taxon>Suillus</taxon>
    </lineage>
</organism>
<evidence type="ECO:0000256" key="3">
    <source>
        <dbReference type="ARBA" id="ARBA00022989"/>
    </source>
</evidence>
<protein>
    <recommendedName>
        <fullName evidence="5">Inositolphosphotransferase Aur1/Ipt1 domain-containing protein</fullName>
    </recommendedName>
</protein>
<evidence type="ECO:0000256" key="4">
    <source>
        <dbReference type="ARBA" id="ARBA00023136"/>
    </source>
</evidence>
<dbReference type="Proteomes" id="UP000714275">
    <property type="component" value="Unassembled WGS sequence"/>
</dbReference>
<evidence type="ECO:0000313" key="7">
    <source>
        <dbReference type="Proteomes" id="UP000714275"/>
    </source>
</evidence>
<dbReference type="OrthoDB" id="5784at2759"/>
<evidence type="ECO:0000259" key="5">
    <source>
        <dbReference type="Pfam" id="PF14378"/>
    </source>
</evidence>
<evidence type="ECO:0000256" key="1">
    <source>
        <dbReference type="ARBA" id="ARBA00004141"/>
    </source>
</evidence>
<keyword evidence="4" id="KW-0472">Membrane</keyword>
<accession>A0A9P7CZF4</accession>
<evidence type="ECO:0000256" key="2">
    <source>
        <dbReference type="ARBA" id="ARBA00022692"/>
    </source>
</evidence>
<comment type="caution">
    <text evidence="6">The sequence shown here is derived from an EMBL/GenBank/DDBJ whole genome shotgun (WGS) entry which is preliminary data.</text>
</comment>
<keyword evidence="3" id="KW-1133">Transmembrane helix</keyword>
<dbReference type="GO" id="GO:0006676">
    <property type="term" value="P:mannosyl diphosphorylinositol ceramide metabolic process"/>
    <property type="evidence" value="ECO:0007669"/>
    <property type="project" value="TreeGrafter"/>
</dbReference>
<dbReference type="GO" id="GO:0070916">
    <property type="term" value="C:inositol phosphoceramide synthase complex"/>
    <property type="evidence" value="ECO:0007669"/>
    <property type="project" value="TreeGrafter"/>
</dbReference>
<feature type="domain" description="Inositolphosphotransferase Aur1/Ipt1" evidence="5">
    <location>
        <begin position="55"/>
        <end position="178"/>
    </location>
</feature>
<comment type="subcellular location">
    <subcellularLocation>
        <location evidence="1">Membrane</location>
        <topology evidence="1">Multi-pass membrane protein</topology>
    </subcellularLocation>
</comment>
<dbReference type="GO" id="GO:0016020">
    <property type="term" value="C:membrane"/>
    <property type="evidence" value="ECO:0007669"/>
    <property type="project" value="GOC"/>
</dbReference>
<dbReference type="GO" id="GO:0030148">
    <property type="term" value="P:sphingolipid biosynthetic process"/>
    <property type="evidence" value="ECO:0007669"/>
    <property type="project" value="TreeGrafter"/>
</dbReference>
<gene>
    <name evidence="6" type="ORF">EV702DRAFT_1048921</name>
</gene>
<keyword evidence="2" id="KW-0812">Transmembrane</keyword>
<reference evidence="6" key="1">
    <citation type="journal article" date="2020" name="New Phytol.">
        <title>Comparative genomics reveals dynamic genome evolution in host specialist ectomycorrhizal fungi.</title>
        <authorList>
            <person name="Lofgren L.A."/>
            <person name="Nguyen N.H."/>
            <person name="Vilgalys R."/>
            <person name="Ruytinx J."/>
            <person name="Liao H.L."/>
            <person name="Branco S."/>
            <person name="Kuo A."/>
            <person name="LaButti K."/>
            <person name="Lipzen A."/>
            <person name="Andreopoulos W."/>
            <person name="Pangilinan J."/>
            <person name="Riley R."/>
            <person name="Hundley H."/>
            <person name="Na H."/>
            <person name="Barry K."/>
            <person name="Grigoriev I.V."/>
            <person name="Stajich J.E."/>
            <person name="Kennedy P.G."/>
        </authorList>
    </citation>
    <scope>NUCLEOTIDE SEQUENCE</scope>
    <source>
        <strain evidence="6">DOB743</strain>
    </source>
</reference>
<name>A0A9P7CZF4_9AGAM</name>
<dbReference type="EMBL" id="JABBWD010000058">
    <property type="protein sequence ID" value="KAG1771568.1"/>
    <property type="molecule type" value="Genomic_DNA"/>
</dbReference>
<dbReference type="PANTHER" id="PTHR31310">
    <property type="match status" value="1"/>
</dbReference>
<dbReference type="AlphaFoldDB" id="A0A9P7CZF4"/>
<evidence type="ECO:0000313" key="6">
    <source>
        <dbReference type="EMBL" id="KAG1771568.1"/>
    </source>
</evidence>
<dbReference type="InterPro" id="IPR052185">
    <property type="entry name" value="IPC_Synthase-Related"/>
</dbReference>